<gene>
    <name evidence="1" type="ORF">GPNADHDJ_00308</name>
</gene>
<sequence>MPPLLDARLASLMFRFSQLTPHGQKRYMALLNDYLYASPLQRRQLRQAWEALLAQPCGDADDARHWMRAPRRKERS</sequence>
<accession>A0AAX1I7K8</accession>
<protein>
    <submittedName>
        <fullName evidence="1">Uncharacterized protein</fullName>
    </submittedName>
</protein>
<proteinExistence type="predicted"/>
<reference evidence="1 2" key="1">
    <citation type="submission" date="2020-08" db="EMBL/GenBank/DDBJ databases">
        <title>Phenotypic and transcriptomic analysis of seven clinical Stenotrophomonas maltophilia isolates identify a small set of shared and commonly regulated genes involved in biofilm lifestyle.</title>
        <authorList>
            <person name="Alio I."/>
            <person name="Gudzuhn M."/>
            <person name="Streit W."/>
        </authorList>
    </citation>
    <scope>NUCLEOTIDE SEQUENCE [LARGE SCALE GENOMIC DNA]</scope>
    <source>
        <strain evidence="1 2">UHH_SKK55</strain>
    </source>
</reference>
<organism evidence="1 2">
    <name type="scientific">Stenotrophomonas maltophilia</name>
    <name type="common">Pseudomonas maltophilia</name>
    <name type="synonym">Xanthomonas maltophilia</name>
    <dbReference type="NCBI Taxonomy" id="40324"/>
    <lineage>
        <taxon>Bacteria</taxon>
        <taxon>Pseudomonadati</taxon>
        <taxon>Pseudomonadota</taxon>
        <taxon>Gammaproteobacteria</taxon>
        <taxon>Lysobacterales</taxon>
        <taxon>Lysobacteraceae</taxon>
        <taxon>Stenotrophomonas</taxon>
        <taxon>Stenotrophomonas maltophilia group</taxon>
    </lineage>
</organism>
<dbReference type="RefSeq" id="WP_154350790.1">
    <property type="nucleotide sequence ID" value="NZ_CP040433.1"/>
</dbReference>
<dbReference type="Proteomes" id="UP000515598">
    <property type="component" value="Chromosome"/>
</dbReference>
<name>A0AAX1I7K8_STEMA</name>
<evidence type="ECO:0000313" key="1">
    <source>
        <dbReference type="EMBL" id="QNG76141.1"/>
    </source>
</evidence>
<evidence type="ECO:0000313" key="2">
    <source>
        <dbReference type="Proteomes" id="UP000515598"/>
    </source>
</evidence>
<dbReference type="AlphaFoldDB" id="A0AAX1I7K8"/>
<dbReference type="EMBL" id="CP060025">
    <property type="protein sequence ID" value="QNG76141.1"/>
    <property type="molecule type" value="Genomic_DNA"/>
</dbReference>